<organism evidence="1 2">
    <name type="scientific">Actinoplanes digitatis</name>
    <dbReference type="NCBI Taxonomy" id="1868"/>
    <lineage>
        <taxon>Bacteria</taxon>
        <taxon>Bacillati</taxon>
        <taxon>Actinomycetota</taxon>
        <taxon>Actinomycetes</taxon>
        <taxon>Micromonosporales</taxon>
        <taxon>Micromonosporaceae</taxon>
        <taxon>Actinoplanes</taxon>
    </lineage>
</organism>
<comment type="caution">
    <text evidence="1">The sequence shown here is derived from an EMBL/GenBank/DDBJ whole genome shotgun (WGS) entry which is preliminary data.</text>
</comment>
<evidence type="ECO:0000313" key="2">
    <source>
        <dbReference type="Proteomes" id="UP000578112"/>
    </source>
</evidence>
<proteinExistence type="predicted"/>
<sequence length="322" mass="34891">MTTVDSGVLTRCVEAATLAPSLHNSQPWRFRITGRAVEVYADPSRRLDALDASGRELLLSVGAALFTLRLALRAQGWTPEHVLFPEPGTPNLVARVEPAREATPSETVTALAAAIPRRHTNRWPFAAAVVPADAIEELTRAAGDEGATLTIAGAVSRDAILGLGQAAERRLRADGGYRAELGRWTRPARGRHDGVPPTAVGPWDALERLPLRDFGLMHAQPWRTSERFEAHPTIAVLATHGDGPPQWVLAGQALQHVLLVATRLGLATTPISQPVEIPEIRELLTKTATGRWAQMIIRIGYGPPAATTPRRPLTETLRDESR</sequence>
<dbReference type="AlphaFoldDB" id="A0A7W7MQV7"/>
<dbReference type="InterPro" id="IPR050627">
    <property type="entry name" value="Nitroreductase/BluB"/>
</dbReference>
<name>A0A7W7MQV7_9ACTN</name>
<dbReference type="GO" id="GO:0016491">
    <property type="term" value="F:oxidoreductase activity"/>
    <property type="evidence" value="ECO:0007669"/>
    <property type="project" value="InterPro"/>
</dbReference>
<reference evidence="1 2" key="1">
    <citation type="submission" date="2020-08" db="EMBL/GenBank/DDBJ databases">
        <title>Sequencing the genomes of 1000 actinobacteria strains.</title>
        <authorList>
            <person name="Klenk H.-P."/>
        </authorList>
    </citation>
    <scope>NUCLEOTIDE SEQUENCE [LARGE SCALE GENOMIC DNA]</scope>
    <source>
        <strain evidence="1 2">DSM 43149</strain>
    </source>
</reference>
<dbReference type="Proteomes" id="UP000578112">
    <property type="component" value="Unassembled WGS sequence"/>
</dbReference>
<gene>
    <name evidence="1" type="ORF">BJ971_003506</name>
</gene>
<dbReference type="Gene3D" id="3.40.109.10">
    <property type="entry name" value="NADH Oxidase"/>
    <property type="match status" value="2"/>
</dbReference>
<accession>A0A7W7MQV7</accession>
<dbReference type="PANTHER" id="PTHR23026:SF123">
    <property type="entry name" value="NAD(P)H NITROREDUCTASE RV3131-RELATED"/>
    <property type="match status" value="1"/>
</dbReference>
<keyword evidence="2" id="KW-1185">Reference proteome</keyword>
<protein>
    <submittedName>
        <fullName evidence="1">Nitroreductase</fullName>
    </submittedName>
</protein>
<dbReference type="NCBIfam" id="NF047509">
    <property type="entry name" value="Rv3131_FMN_oxido"/>
    <property type="match status" value="1"/>
</dbReference>
<dbReference type="RefSeq" id="WP_184994325.1">
    <property type="nucleotide sequence ID" value="NZ_BOMK01000004.1"/>
</dbReference>
<dbReference type="SUPFAM" id="SSF55469">
    <property type="entry name" value="FMN-dependent nitroreductase-like"/>
    <property type="match status" value="2"/>
</dbReference>
<dbReference type="EMBL" id="JACHNH010000001">
    <property type="protein sequence ID" value="MBB4762950.1"/>
    <property type="molecule type" value="Genomic_DNA"/>
</dbReference>
<dbReference type="InterPro" id="IPR000415">
    <property type="entry name" value="Nitroreductase-like"/>
</dbReference>
<dbReference type="PANTHER" id="PTHR23026">
    <property type="entry name" value="NADPH NITROREDUCTASE"/>
    <property type="match status" value="1"/>
</dbReference>
<evidence type="ECO:0000313" key="1">
    <source>
        <dbReference type="EMBL" id="MBB4762950.1"/>
    </source>
</evidence>